<reference evidence="9" key="1">
    <citation type="submission" date="2021-10" db="EMBL/GenBank/DDBJ databases">
        <title>Streptomonospora sp. nov., isolated from mangrove soil.</title>
        <authorList>
            <person name="Chen X."/>
            <person name="Ge X."/>
            <person name="Liu W."/>
        </authorList>
    </citation>
    <scope>NUCLEOTIDE SEQUENCE</scope>
    <source>
        <strain evidence="9">S1-112</strain>
    </source>
</reference>
<keyword evidence="6 7" id="KW-0472">Membrane</keyword>
<protein>
    <submittedName>
        <fullName evidence="9">ABC transporter permease</fullName>
    </submittedName>
</protein>
<comment type="subcellular location">
    <subcellularLocation>
        <location evidence="1">Cell membrane</location>
        <topology evidence="1">Multi-pass membrane protein</topology>
    </subcellularLocation>
</comment>
<dbReference type="EMBL" id="JAJAQC010000074">
    <property type="protein sequence ID" value="MDA0567739.1"/>
    <property type="molecule type" value="Genomic_DNA"/>
</dbReference>
<dbReference type="RefSeq" id="WP_270074977.1">
    <property type="nucleotide sequence ID" value="NZ_JAJAQC010000074.1"/>
</dbReference>
<dbReference type="Proteomes" id="UP001140076">
    <property type="component" value="Unassembled WGS sequence"/>
</dbReference>
<keyword evidence="4 7" id="KW-0812">Transmembrane</keyword>
<dbReference type="InterPro" id="IPR003838">
    <property type="entry name" value="ABC3_permease_C"/>
</dbReference>
<feature type="transmembrane region" description="Helical" evidence="7">
    <location>
        <begin position="500"/>
        <end position="527"/>
    </location>
</feature>
<evidence type="ECO:0000256" key="5">
    <source>
        <dbReference type="ARBA" id="ARBA00022989"/>
    </source>
</evidence>
<feature type="domain" description="ABC3 transporter permease C-terminal" evidence="8">
    <location>
        <begin position="56"/>
        <end position="176"/>
    </location>
</feature>
<feature type="transmembrane region" description="Helical" evidence="7">
    <location>
        <begin position="12"/>
        <end position="32"/>
    </location>
</feature>
<dbReference type="GO" id="GO:0044874">
    <property type="term" value="P:lipoprotein localization to outer membrane"/>
    <property type="evidence" value="ECO:0007669"/>
    <property type="project" value="TreeGrafter"/>
</dbReference>
<feature type="transmembrane region" description="Helical" evidence="7">
    <location>
        <begin position="52"/>
        <end position="77"/>
    </location>
</feature>
<gene>
    <name evidence="9" type="ORF">LG943_25955</name>
</gene>
<dbReference type="AlphaFoldDB" id="A0A9X3NPY7"/>
<evidence type="ECO:0000259" key="8">
    <source>
        <dbReference type="Pfam" id="PF02687"/>
    </source>
</evidence>
<dbReference type="PANTHER" id="PTHR30489:SF0">
    <property type="entry name" value="LIPOPROTEIN-RELEASING SYSTEM TRANSMEMBRANE PROTEIN LOLE"/>
    <property type="match status" value="1"/>
</dbReference>
<dbReference type="InterPro" id="IPR051447">
    <property type="entry name" value="Lipoprotein-release_system"/>
</dbReference>
<feature type="transmembrane region" description="Helical" evidence="7">
    <location>
        <begin position="276"/>
        <end position="300"/>
    </location>
</feature>
<dbReference type="PANTHER" id="PTHR30489">
    <property type="entry name" value="LIPOPROTEIN-RELEASING SYSTEM TRANSMEMBRANE PROTEIN LOLE"/>
    <property type="match status" value="1"/>
</dbReference>
<evidence type="ECO:0000313" key="10">
    <source>
        <dbReference type="Proteomes" id="UP001140076"/>
    </source>
</evidence>
<evidence type="ECO:0000256" key="2">
    <source>
        <dbReference type="ARBA" id="ARBA00005236"/>
    </source>
</evidence>
<keyword evidence="3" id="KW-1003">Cell membrane</keyword>
<evidence type="ECO:0000256" key="1">
    <source>
        <dbReference type="ARBA" id="ARBA00004651"/>
    </source>
</evidence>
<organism evidence="9 10">
    <name type="scientific">Streptomonospora mangrovi</name>
    <dbReference type="NCBI Taxonomy" id="2883123"/>
    <lineage>
        <taxon>Bacteria</taxon>
        <taxon>Bacillati</taxon>
        <taxon>Actinomycetota</taxon>
        <taxon>Actinomycetes</taxon>
        <taxon>Streptosporangiales</taxon>
        <taxon>Nocardiopsidaceae</taxon>
        <taxon>Streptomonospora</taxon>
    </lineage>
</organism>
<name>A0A9X3NPY7_9ACTN</name>
<evidence type="ECO:0000256" key="7">
    <source>
        <dbReference type="SAM" id="Phobius"/>
    </source>
</evidence>
<feature type="domain" description="ABC3 transporter permease C-terminal" evidence="8">
    <location>
        <begin position="507"/>
        <end position="625"/>
    </location>
</feature>
<feature type="transmembrane region" description="Helical" evidence="7">
    <location>
        <begin position="98"/>
        <end position="128"/>
    </location>
</feature>
<accession>A0A9X3NPY7</accession>
<keyword evidence="5 7" id="KW-1133">Transmembrane helix</keyword>
<evidence type="ECO:0000256" key="3">
    <source>
        <dbReference type="ARBA" id="ARBA00022475"/>
    </source>
</evidence>
<comment type="similarity">
    <text evidence="2">Belongs to the ABC-4 integral membrane protein family. LolC/E subfamily.</text>
</comment>
<feature type="transmembrane region" description="Helical" evidence="7">
    <location>
        <begin position="232"/>
        <end position="255"/>
    </location>
</feature>
<evidence type="ECO:0000313" key="9">
    <source>
        <dbReference type="EMBL" id="MDA0567739.1"/>
    </source>
</evidence>
<keyword evidence="10" id="KW-1185">Reference proteome</keyword>
<sequence>MIAVALRALRERWVAFAGTFVIIAVGVTQVAALGLTMAATGRDPAFDGVLDILAMTMVVTTFVSVFVIASTFAYSIAQRQREFALLRTLGSGPRRIAAAVYGEALLVAVSAGAVGCALAQPAATALLALLHGIGMVPEAPPVRYETEALVPALGTGVAVALAGVWGPARRIRRIKPIAALREASVDARAMTLGRWVLGLGCAALSAFAGYALLEASGDGVAPLTMGLGMSAIVAMGFLSPVVIPPLAAALTWPLRGLPGAGAMVVRAGMSAAVRRTAALCAPVLLTVGLFGIAIGLVSVVNGVAARAMAEWTSAEYTVTATGGGGLSREQVARLRALPGARTAVVREAEVGLGGVAHVVRVVDPEDAAAAIDPPADEGDFTALGAGGVAVDAATARDNGWRAGDEVVLRLPDGARVRARVAAVLAEGPYTPVTYVSAPLLAGHGTAPAPYAYVGADGPAEAAGAAGGDLGERLEAAVDTDTARVDPVGAIEPGREENNRMVLLIGAVLLGMALFCSCVAIANTLVMSTADRVRDFAALRLAGADRAQVLRLVAAEAVAVVGIGAFLGTAVTAVTLAPLATALGEGLSGVALSMPWWQLAVMTGVCAVIAVAAAVAPAAVATRTSPVQALGARE</sequence>
<comment type="caution">
    <text evidence="9">The sequence shown here is derived from an EMBL/GenBank/DDBJ whole genome shotgun (WGS) entry which is preliminary data.</text>
</comment>
<evidence type="ECO:0000256" key="4">
    <source>
        <dbReference type="ARBA" id="ARBA00022692"/>
    </source>
</evidence>
<feature type="transmembrane region" description="Helical" evidence="7">
    <location>
        <begin position="595"/>
        <end position="619"/>
    </location>
</feature>
<feature type="transmembrane region" description="Helical" evidence="7">
    <location>
        <begin position="148"/>
        <end position="168"/>
    </location>
</feature>
<feature type="transmembrane region" description="Helical" evidence="7">
    <location>
        <begin position="548"/>
        <end position="575"/>
    </location>
</feature>
<evidence type="ECO:0000256" key="6">
    <source>
        <dbReference type="ARBA" id="ARBA00023136"/>
    </source>
</evidence>
<dbReference type="Pfam" id="PF02687">
    <property type="entry name" value="FtsX"/>
    <property type="match status" value="2"/>
</dbReference>
<feature type="transmembrane region" description="Helical" evidence="7">
    <location>
        <begin position="189"/>
        <end position="212"/>
    </location>
</feature>
<dbReference type="GO" id="GO:0098797">
    <property type="term" value="C:plasma membrane protein complex"/>
    <property type="evidence" value="ECO:0007669"/>
    <property type="project" value="TreeGrafter"/>
</dbReference>
<proteinExistence type="inferred from homology"/>